<evidence type="ECO:0000256" key="4">
    <source>
        <dbReference type="ARBA" id="ARBA00022741"/>
    </source>
</evidence>
<keyword evidence="4 9" id="KW-0547">Nucleotide-binding</keyword>
<evidence type="ECO:0000256" key="8">
    <source>
        <dbReference type="ARBA" id="ARBA00048679"/>
    </source>
</evidence>
<dbReference type="PANTHER" id="PTHR47634:SF9">
    <property type="entry name" value="PROTEIN KINASE DOMAIN-CONTAINING PROTEIN-RELATED"/>
    <property type="match status" value="1"/>
</dbReference>
<dbReference type="Gene3D" id="1.10.510.10">
    <property type="entry name" value="Transferase(Phosphotransferase) domain 1"/>
    <property type="match status" value="1"/>
</dbReference>
<comment type="catalytic activity">
    <reaction evidence="7">
        <text>L-threonyl-[protein] + ATP = O-phospho-L-threonyl-[protein] + ADP + H(+)</text>
        <dbReference type="Rhea" id="RHEA:46608"/>
        <dbReference type="Rhea" id="RHEA-COMP:11060"/>
        <dbReference type="Rhea" id="RHEA-COMP:11605"/>
        <dbReference type="ChEBI" id="CHEBI:15378"/>
        <dbReference type="ChEBI" id="CHEBI:30013"/>
        <dbReference type="ChEBI" id="CHEBI:30616"/>
        <dbReference type="ChEBI" id="CHEBI:61977"/>
        <dbReference type="ChEBI" id="CHEBI:456216"/>
        <dbReference type="EC" id="2.7.11.1"/>
    </reaction>
</comment>
<evidence type="ECO:0000259" key="10">
    <source>
        <dbReference type="PROSITE" id="PS50011"/>
    </source>
</evidence>
<dbReference type="Pfam" id="PF00069">
    <property type="entry name" value="Pkinase"/>
    <property type="match status" value="2"/>
</dbReference>
<keyword evidence="2" id="KW-0723">Serine/threonine-protein kinase</keyword>
<evidence type="ECO:0000313" key="12">
    <source>
        <dbReference type="Proteomes" id="UP001303115"/>
    </source>
</evidence>
<evidence type="ECO:0000256" key="7">
    <source>
        <dbReference type="ARBA" id="ARBA00047899"/>
    </source>
</evidence>
<keyword evidence="5 11" id="KW-0418">Kinase</keyword>
<organism evidence="11 12">
    <name type="scientific">Parachaetomium inaequale</name>
    <dbReference type="NCBI Taxonomy" id="2588326"/>
    <lineage>
        <taxon>Eukaryota</taxon>
        <taxon>Fungi</taxon>
        <taxon>Dikarya</taxon>
        <taxon>Ascomycota</taxon>
        <taxon>Pezizomycotina</taxon>
        <taxon>Sordariomycetes</taxon>
        <taxon>Sordariomycetidae</taxon>
        <taxon>Sordariales</taxon>
        <taxon>Chaetomiaceae</taxon>
        <taxon>Parachaetomium</taxon>
    </lineage>
</organism>
<dbReference type="EC" id="2.7.11.1" evidence="1"/>
<gene>
    <name evidence="11" type="ORF">C8A01DRAFT_38779</name>
</gene>
<comment type="catalytic activity">
    <reaction evidence="8">
        <text>L-seryl-[protein] + ATP = O-phospho-L-seryl-[protein] + ADP + H(+)</text>
        <dbReference type="Rhea" id="RHEA:17989"/>
        <dbReference type="Rhea" id="RHEA-COMP:9863"/>
        <dbReference type="Rhea" id="RHEA-COMP:11604"/>
        <dbReference type="ChEBI" id="CHEBI:15378"/>
        <dbReference type="ChEBI" id="CHEBI:29999"/>
        <dbReference type="ChEBI" id="CHEBI:30616"/>
        <dbReference type="ChEBI" id="CHEBI:83421"/>
        <dbReference type="ChEBI" id="CHEBI:456216"/>
        <dbReference type="EC" id="2.7.11.1"/>
    </reaction>
</comment>
<name>A0AAN6PDF9_9PEZI</name>
<dbReference type="GO" id="GO:0000245">
    <property type="term" value="P:spliceosomal complex assembly"/>
    <property type="evidence" value="ECO:0007669"/>
    <property type="project" value="TreeGrafter"/>
</dbReference>
<dbReference type="EMBL" id="MU854467">
    <property type="protein sequence ID" value="KAK4034733.1"/>
    <property type="molecule type" value="Genomic_DNA"/>
</dbReference>
<feature type="domain" description="Protein kinase" evidence="10">
    <location>
        <begin position="44"/>
        <end position="393"/>
    </location>
</feature>
<keyword evidence="6 9" id="KW-0067">ATP-binding</keyword>
<dbReference type="InterPro" id="IPR051334">
    <property type="entry name" value="SRPK"/>
</dbReference>
<evidence type="ECO:0000256" key="1">
    <source>
        <dbReference type="ARBA" id="ARBA00012513"/>
    </source>
</evidence>
<dbReference type="PROSITE" id="PS00107">
    <property type="entry name" value="PROTEIN_KINASE_ATP"/>
    <property type="match status" value="1"/>
</dbReference>
<dbReference type="InterPro" id="IPR000719">
    <property type="entry name" value="Prot_kinase_dom"/>
</dbReference>
<keyword evidence="12" id="KW-1185">Reference proteome</keyword>
<dbReference type="GO" id="GO:0004674">
    <property type="term" value="F:protein serine/threonine kinase activity"/>
    <property type="evidence" value="ECO:0007669"/>
    <property type="project" value="UniProtKB-KW"/>
</dbReference>
<accession>A0AAN6PDF9</accession>
<proteinExistence type="predicted"/>
<dbReference type="SMART" id="SM00220">
    <property type="entry name" value="S_TKc"/>
    <property type="match status" value="1"/>
</dbReference>
<protein>
    <recommendedName>
        <fullName evidence="1">non-specific serine/threonine protein kinase</fullName>
        <ecNumber evidence="1">2.7.11.1</ecNumber>
    </recommendedName>
</protein>
<evidence type="ECO:0000256" key="5">
    <source>
        <dbReference type="ARBA" id="ARBA00022777"/>
    </source>
</evidence>
<dbReference type="Proteomes" id="UP001303115">
    <property type="component" value="Unassembled WGS sequence"/>
</dbReference>
<feature type="binding site" evidence="9">
    <location>
        <position position="73"/>
    </location>
    <ligand>
        <name>ATP</name>
        <dbReference type="ChEBI" id="CHEBI:30616"/>
    </ligand>
</feature>
<evidence type="ECO:0000313" key="11">
    <source>
        <dbReference type="EMBL" id="KAK4034733.1"/>
    </source>
</evidence>
<comment type="caution">
    <text evidence="11">The sequence shown here is derived from an EMBL/GenBank/DDBJ whole genome shotgun (WGS) entry which is preliminary data.</text>
</comment>
<evidence type="ECO:0000256" key="9">
    <source>
        <dbReference type="PROSITE-ProRule" id="PRU10141"/>
    </source>
</evidence>
<dbReference type="InterPro" id="IPR017441">
    <property type="entry name" value="Protein_kinase_ATP_BS"/>
</dbReference>
<evidence type="ECO:0000256" key="3">
    <source>
        <dbReference type="ARBA" id="ARBA00022679"/>
    </source>
</evidence>
<dbReference type="PANTHER" id="PTHR47634">
    <property type="entry name" value="PROTEIN KINASE DOMAIN-CONTAINING PROTEIN-RELATED"/>
    <property type="match status" value="1"/>
</dbReference>
<dbReference type="InterPro" id="IPR011009">
    <property type="entry name" value="Kinase-like_dom_sf"/>
</dbReference>
<dbReference type="GO" id="GO:0050684">
    <property type="term" value="P:regulation of mRNA processing"/>
    <property type="evidence" value="ECO:0007669"/>
    <property type="project" value="TreeGrafter"/>
</dbReference>
<sequence length="421" mass="47287">MADGAPHPPEKVYLPDHDIEDIEEYRAGGYHPTVIGDVFHNGRYEVVHKLGSGGYSTTWLARDKDTEHYVALKIPRASEASKSTEADILRLLSDSASGHKGQRFIPRLLDEFAFDGPNGRHICLVQEAGVCSIARSKEDAANFMFPVETARSIAAQLILGFSYLHSRGTFTCETCSSNYGPSLDHLTPDDLHSRYGLCKSPVRRVDGADVAPHAPTYVKITDYGTSVIAAANEPFPKLYTPTLYLPPEAFFHEPATLAADVWTLGVNLYEILGERPLFETFVCDPDDVIWEMINTLGRPPQRWWDKWAARGEVFEDDGSWKTPSLGSNRVYTPAFRRLHQRMWDMGRGETPETCEWDVEGGEMRALEDMLRGMMAFEPKERLTTEDLVKSEYMVKWALPAWERQLSRQGESASECVSGTSD</sequence>
<dbReference type="AlphaFoldDB" id="A0AAN6PDF9"/>
<keyword evidence="3" id="KW-0808">Transferase</keyword>
<dbReference type="Gene3D" id="3.30.200.20">
    <property type="entry name" value="Phosphorylase Kinase, domain 1"/>
    <property type="match status" value="1"/>
</dbReference>
<evidence type="ECO:0000256" key="2">
    <source>
        <dbReference type="ARBA" id="ARBA00022527"/>
    </source>
</evidence>
<reference evidence="12" key="1">
    <citation type="journal article" date="2023" name="Mol. Phylogenet. Evol.">
        <title>Genome-scale phylogeny and comparative genomics of the fungal order Sordariales.</title>
        <authorList>
            <person name="Hensen N."/>
            <person name="Bonometti L."/>
            <person name="Westerberg I."/>
            <person name="Brannstrom I.O."/>
            <person name="Guillou S."/>
            <person name="Cros-Aarteil S."/>
            <person name="Calhoun S."/>
            <person name="Haridas S."/>
            <person name="Kuo A."/>
            <person name="Mondo S."/>
            <person name="Pangilinan J."/>
            <person name="Riley R."/>
            <person name="LaButti K."/>
            <person name="Andreopoulos B."/>
            <person name="Lipzen A."/>
            <person name="Chen C."/>
            <person name="Yan M."/>
            <person name="Daum C."/>
            <person name="Ng V."/>
            <person name="Clum A."/>
            <person name="Steindorff A."/>
            <person name="Ohm R.A."/>
            <person name="Martin F."/>
            <person name="Silar P."/>
            <person name="Natvig D.O."/>
            <person name="Lalanne C."/>
            <person name="Gautier V."/>
            <person name="Ament-Velasquez S.L."/>
            <person name="Kruys A."/>
            <person name="Hutchinson M.I."/>
            <person name="Powell A.J."/>
            <person name="Barry K."/>
            <person name="Miller A.N."/>
            <person name="Grigoriev I.V."/>
            <person name="Debuchy R."/>
            <person name="Gladieux P."/>
            <person name="Hiltunen Thoren M."/>
            <person name="Johannesson H."/>
        </authorList>
    </citation>
    <scope>NUCLEOTIDE SEQUENCE [LARGE SCALE GENOMIC DNA]</scope>
    <source>
        <strain evidence="12">CBS 284.82</strain>
    </source>
</reference>
<dbReference type="GO" id="GO:0005524">
    <property type="term" value="F:ATP binding"/>
    <property type="evidence" value="ECO:0007669"/>
    <property type="project" value="UniProtKB-UniRule"/>
</dbReference>
<dbReference type="SUPFAM" id="SSF56112">
    <property type="entry name" value="Protein kinase-like (PK-like)"/>
    <property type="match status" value="1"/>
</dbReference>
<evidence type="ECO:0000256" key="6">
    <source>
        <dbReference type="ARBA" id="ARBA00022840"/>
    </source>
</evidence>
<dbReference type="PROSITE" id="PS50011">
    <property type="entry name" value="PROTEIN_KINASE_DOM"/>
    <property type="match status" value="1"/>
</dbReference>